<dbReference type="Proteomes" id="UP000253729">
    <property type="component" value="Unassembled WGS sequence"/>
</dbReference>
<dbReference type="RefSeq" id="XP_026631794.1">
    <property type="nucleotide sequence ID" value="XM_026775867.1"/>
</dbReference>
<proteinExistence type="predicted"/>
<evidence type="ECO:0000313" key="1">
    <source>
        <dbReference type="EMBL" id="RDH38772.1"/>
    </source>
</evidence>
<gene>
    <name evidence="1" type="ORF">BDQ94DRAFT_47728</name>
</gene>
<dbReference type="EMBL" id="KZ852033">
    <property type="protein sequence ID" value="RDH38772.1"/>
    <property type="molecule type" value="Genomic_DNA"/>
</dbReference>
<evidence type="ECO:0000313" key="2">
    <source>
        <dbReference type="Proteomes" id="UP000253729"/>
    </source>
</evidence>
<accession>A0A3F3QIS8</accession>
<organism evidence="1 2">
    <name type="scientific">Aspergillus welwitschiae</name>
    <dbReference type="NCBI Taxonomy" id="1341132"/>
    <lineage>
        <taxon>Eukaryota</taxon>
        <taxon>Fungi</taxon>
        <taxon>Dikarya</taxon>
        <taxon>Ascomycota</taxon>
        <taxon>Pezizomycotina</taxon>
        <taxon>Eurotiomycetes</taxon>
        <taxon>Eurotiomycetidae</taxon>
        <taxon>Eurotiales</taxon>
        <taxon>Aspergillaceae</taxon>
        <taxon>Aspergillus</taxon>
        <taxon>Aspergillus subgen. Circumdati</taxon>
    </lineage>
</organism>
<keyword evidence="2" id="KW-1185">Reference proteome</keyword>
<name>A0A3F3QIS8_9EURO</name>
<protein>
    <submittedName>
        <fullName evidence="1">Uncharacterized protein</fullName>
    </submittedName>
</protein>
<dbReference type="AlphaFoldDB" id="A0A3F3QIS8"/>
<reference evidence="1 2" key="1">
    <citation type="submission" date="2018-07" db="EMBL/GenBank/DDBJ databases">
        <title>The genomes of Aspergillus section Nigri reveals drivers in fungal speciation.</title>
        <authorList>
            <consortium name="DOE Joint Genome Institute"/>
            <person name="Vesth T.C."/>
            <person name="Nybo J."/>
            <person name="Theobald S."/>
            <person name="Brandl J."/>
            <person name="Frisvad J.C."/>
            <person name="Nielsen K.F."/>
            <person name="Lyhne E.K."/>
            <person name="Kogle M.E."/>
            <person name="Kuo A."/>
            <person name="Riley R."/>
            <person name="Clum A."/>
            <person name="Nolan M."/>
            <person name="Lipzen A."/>
            <person name="Salamov A."/>
            <person name="Henrissat B."/>
            <person name="Wiebenga A."/>
            <person name="De vries R.P."/>
            <person name="Grigoriev I.V."/>
            <person name="Mortensen U.H."/>
            <person name="Andersen M.R."/>
            <person name="Baker S.E."/>
        </authorList>
    </citation>
    <scope>NUCLEOTIDE SEQUENCE [LARGE SCALE GENOMIC DNA]</scope>
    <source>
        <strain evidence="1 2">CBS 139.54b</strain>
    </source>
</reference>
<dbReference type="GeneID" id="38144223"/>
<sequence>MLSVPQFSTPDLCAASYLRWVNPKRFSTIRRPLGATAEVTPHYTVVSWLDTGVRGDTWSPIDVEWLTLDQPGAYWLVPDKRSVTLAYSSTALESNRLTLVTGYISALLI</sequence>